<proteinExistence type="predicted"/>
<dbReference type="STRING" id="1428644.BIV57_17260"/>
<evidence type="ECO:0000313" key="2">
    <source>
        <dbReference type="EMBL" id="OIV36241.1"/>
    </source>
</evidence>
<feature type="region of interest" description="Disordered" evidence="1">
    <location>
        <begin position="117"/>
        <end position="150"/>
    </location>
</feature>
<keyword evidence="3" id="KW-1185">Reference proteome</keyword>
<feature type="compositionally biased region" description="Acidic residues" evidence="1">
    <location>
        <begin position="119"/>
        <end position="136"/>
    </location>
</feature>
<dbReference type="InterPro" id="IPR029074">
    <property type="entry name" value="Imm49"/>
</dbReference>
<comment type="caution">
    <text evidence="2">The sequence shown here is derived from an EMBL/GenBank/DDBJ whole genome shotgun (WGS) entry which is preliminary data.</text>
</comment>
<protein>
    <submittedName>
        <fullName evidence="2">Uncharacterized protein</fullName>
    </submittedName>
</protein>
<gene>
    <name evidence="2" type="ORF">BIV57_17260</name>
</gene>
<name>A0A1J7BS05_9ACTN</name>
<dbReference type="AlphaFoldDB" id="A0A1J7BS05"/>
<dbReference type="RefSeq" id="WP_071657789.1">
    <property type="nucleotide sequence ID" value="NZ_MLCF01000105.1"/>
</dbReference>
<accession>A0A1J7BS05</accession>
<dbReference type="Proteomes" id="UP000243342">
    <property type="component" value="Unassembled WGS sequence"/>
</dbReference>
<organism evidence="2 3">
    <name type="scientific">Mangrovactinospora gilvigrisea</name>
    <dbReference type="NCBI Taxonomy" id="1428644"/>
    <lineage>
        <taxon>Bacteria</taxon>
        <taxon>Bacillati</taxon>
        <taxon>Actinomycetota</taxon>
        <taxon>Actinomycetes</taxon>
        <taxon>Kitasatosporales</taxon>
        <taxon>Streptomycetaceae</taxon>
        <taxon>Mangrovactinospora</taxon>
    </lineage>
</organism>
<sequence length="617" mass="65448">MQRHAAATHRLDAAVVGFPARIGCRVELMRHTGPEDRSGWLAVAEAFLDYLGARSARDPALRGKDAQTALDSAAAAAVGAVELRATRGAPLTVHIGYLGAGVSYNACLPRPLPLGAADAWDEDDDENDEDEDDEDEGLLRGDTTWAARHDPTGSQDWLQALYLAILAGRESRAADAFVRTFPARAAAGERRPEIGTAHALLGYVFRFHDRRPLSAPPTRAEVAAEAESVLARCAPAGPAGPAGPGAGPQHAALAAVVELVADRPDGFAAALAALLEERRRAADPSVPRHLLPLDALALAALAVRREGWPLDVDSDYLPASLVTGFAGDGPRVAAYGRDKRTRLGRGTTVVPRGGVTGSAGRFGPRFWDRETADFLAEWRDPRADERMLAMRLDRRMEDQALRFAALVAADPIGRDPRLRSALRLGAQAGAGAFRLAGAAEGERVTVSVDGHPRTLPRWRGGRRLGSAEWTQAVALALAAGEREPLAGLVTVAPGFFPEGEASTVAGSYRAALHDYLRGADPEPATDRALAVREAAARRGVGPLPPVVLLSQLVAADHEGFALALVDALEEHRDHYSVGDRAAAPWSSVGLDILGLARHAARLQGRPVPVRSRYLPPP</sequence>
<evidence type="ECO:0000313" key="3">
    <source>
        <dbReference type="Proteomes" id="UP000243342"/>
    </source>
</evidence>
<reference evidence="2 3" key="1">
    <citation type="submission" date="2016-10" db="EMBL/GenBank/DDBJ databases">
        <title>Genome sequence of Streptomyces gilvigriseus MUSC 26.</title>
        <authorList>
            <person name="Lee L.-H."/>
            <person name="Ser H.-L."/>
        </authorList>
    </citation>
    <scope>NUCLEOTIDE SEQUENCE [LARGE SCALE GENOMIC DNA]</scope>
    <source>
        <strain evidence="2 3">MUSC 26</strain>
    </source>
</reference>
<dbReference type="Pfam" id="PF15575">
    <property type="entry name" value="Imm49"/>
    <property type="match status" value="2"/>
</dbReference>
<dbReference type="EMBL" id="MLCF01000105">
    <property type="protein sequence ID" value="OIV36241.1"/>
    <property type="molecule type" value="Genomic_DNA"/>
</dbReference>
<evidence type="ECO:0000256" key="1">
    <source>
        <dbReference type="SAM" id="MobiDB-lite"/>
    </source>
</evidence>